<evidence type="ECO:0000313" key="1">
    <source>
        <dbReference type="EMBL" id="GAA4135540.1"/>
    </source>
</evidence>
<dbReference type="PANTHER" id="PTHR43857">
    <property type="entry name" value="BLR7761 PROTEIN"/>
    <property type="match status" value="1"/>
</dbReference>
<dbReference type="RefSeq" id="WP_345019372.1">
    <property type="nucleotide sequence ID" value="NZ_BAABDO010000018.1"/>
</dbReference>
<organism evidence="1 2">
    <name type="scientific">Actinomadura keratinilytica</name>
    <dbReference type="NCBI Taxonomy" id="547461"/>
    <lineage>
        <taxon>Bacteria</taxon>
        <taxon>Bacillati</taxon>
        <taxon>Actinomycetota</taxon>
        <taxon>Actinomycetes</taxon>
        <taxon>Streptosporangiales</taxon>
        <taxon>Thermomonosporaceae</taxon>
        <taxon>Actinomadura</taxon>
    </lineage>
</organism>
<dbReference type="Pfam" id="PF01042">
    <property type="entry name" value="Ribonuc_L-PSP"/>
    <property type="match status" value="1"/>
</dbReference>
<dbReference type="SUPFAM" id="SSF55298">
    <property type="entry name" value="YjgF-like"/>
    <property type="match status" value="1"/>
</dbReference>
<dbReference type="Proteomes" id="UP001500266">
    <property type="component" value="Unassembled WGS sequence"/>
</dbReference>
<dbReference type="CDD" id="cd00448">
    <property type="entry name" value="YjgF_YER057c_UK114_family"/>
    <property type="match status" value="1"/>
</dbReference>
<accession>A0ABP7YFL3</accession>
<dbReference type="InterPro" id="IPR035959">
    <property type="entry name" value="RutC-like_sf"/>
</dbReference>
<dbReference type="PANTHER" id="PTHR43857:SF1">
    <property type="entry name" value="YJGH FAMILY PROTEIN"/>
    <property type="match status" value="1"/>
</dbReference>
<sequence>MTHDIVNPAGLHDPVGFGYSHVVRAPGGLVFIAGQYASDEQGNVTSSDFGEQVERSLANLGTALASAGLGFADVVQIRTHIVDHDADKLTVLVKHLERIWGSRPPAQTLTGVASLALPGMLFEIDAVAVAPSARS</sequence>
<evidence type="ECO:0000313" key="2">
    <source>
        <dbReference type="Proteomes" id="UP001500266"/>
    </source>
</evidence>
<dbReference type="EMBL" id="BAABDO010000018">
    <property type="protein sequence ID" value="GAA4135540.1"/>
    <property type="molecule type" value="Genomic_DNA"/>
</dbReference>
<dbReference type="Gene3D" id="3.30.1330.40">
    <property type="entry name" value="RutC-like"/>
    <property type="match status" value="1"/>
</dbReference>
<gene>
    <name evidence="1" type="ORF">GCM10022416_18200</name>
</gene>
<keyword evidence="2" id="KW-1185">Reference proteome</keyword>
<protein>
    <submittedName>
        <fullName evidence="1">RidA family protein</fullName>
    </submittedName>
</protein>
<proteinExistence type="predicted"/>
<name>A0ABP7YFL3_9ACTN</name>
<reference evidence="2" key="1">
    <citation type="journal article" date="2019" name="Int. J. Syst. Evol. Microbiol.">
        <title>The Global Catalogue of Microorganisms (GCM) 10K type strain sequencing project: providing services to taxonomists for standard genome sequencing and annotation.</title>
        <authorList>
            <consortium name="The Broad Institute Genomics Platform"/>
            <consortium name="The Broad Institute Genome Sequencing Center for Infectious Disease"/>
            <person name="Wu L."/>
            <person name="Ma J."/>
        </authorList>
    </citation>
    <scope>NUCLEOTIDE SEQUENCE [LARGE SCALE GENOMIC DNA]</scope>
    <source>
        <strain evidence="2">JCM 17316</strain>
    </source>
</reference>
<comment type="caution">
    <text evidence="1">The sequence shown here is derived from an EMBL/GenBank/DDBJ whole genome shotgun (WGS) entry which is preliminary data.</text>
</comment>
<dbReference type="InterPro" id="IPR006175">
    <property type="entry name" value="YjgF/YER057c/UK114"/>
</dbReference>